<dbReference type="InterPro" id="IPR032466">
    <property type="entry name" value="Metal_Hydrolase"/>
</dbReference>
<evidence type="ECO:0000256" key="2">
    <source>
        <dbReference type="ARBA" id="ARBA00006745"/>
    </source>
</evidence>
<evidence type="ECO:0000256" key="7">
    <source>
        <dbReference type="NCBIfam" id="TIGR02967"/>
    </source>
</evidence>
<dbReference type="CDD" id="cd01303">
    <property type="entry name" value="GDEase"/>
    <property type="match status" value="1"/>
</dbReference>
<dbReference type="SUPFAM" id="SSF51556">
    <property type="entry name" value="Metallo-dependent hydrolases"/>
    <property type="match status" value="1"/>
</dbReference>
<evidence type="ECO:0000256" key="5">
    <source>
        <dbReference type="ARBA" id="ARBA00022801"/>
    </source>
</evidence>
<sequence>MSVSSSVKAPVKALRGQIVSLRGNPFLHPSAECLTHHPDGLVIIADGHITATGPWETTAPLLPAGVTPVHYPDHLIMPGFIDTHVHYPQIQMIGAYGEQLLEWLNTYTFVTEQQFADRAHADRVAKVFLRELLRAGTTTAVVYCTVHPQSVEAFFAESARLNTRMIAGKVLMDRNAPAPLLDTAQRGYDESAALIARWHGQGRQLYCVTPRFAPTSTEAQLDAAGALLRDHPGVYLQTHLCENKGEIEWVRELFPERQSYLDVYDHAGLVGPRSVFGHAIHMHEGDFCTCHARGAALAFCPTSNLFLGSGLFRLDAATDPARPVRVGLGTDVGGGTSLSQLQSLNEAYKVVALSGGRLDAVRAFWLATLGGAEALYLDDRLGKVAPGYEADLVVIDPKATPFMAFRSEYCTSLEEQLFTLMTLGDDRAVRATWVAGECVHDRDAA</sequence>
<evidence type="ECO:0000259" key="9">
    <source>
        <dbReference type="Pfam" id="PF01979"/>
    </source>
</evidence>
<dbReference type="Proteomes" id="UP000284476">
    <property type="component" value="Unassembled WGS sequence"/>
</dbReference>
<dbReference type="FunFam" id="3.20.20.140:FF:000022">
    <property type="entry name" value="Guanine deaminase"/>
    <property type="match status" value="1"/>
</dbReference>
<dbReference type="Gene3D" id="2.30.40.10">
    <property type="entry name" value="Urease, subunit C, domain 1"/>
    <property type="match status" value="1"/>
</dbReference>
<comment type="cofactor">
    <cofactor evidence="8">
        <name>Zn(2+)</name>
        <dbReference type="ChEBI" id="CHEBI:29105"/>
    </cofactor>
    <text evidence="8">Binds 1 zinc ion per subunit.</text>
</comment>
<dbReference type="GO" id="GO:0008892">
    <property type="term" value="F:guanine deaminase activity"/>
    <property type="evidence" value="ECO:0007669"/>
    <property type="project" value="UniProtKB-UniRule"/>
</dbReference>
<evidence type="ECO:0000256" key="3">
    <source>
        <dbReference type="ARBA" id="ARBA00012781"/>
    </source>
</evidence>
<reference evidence="10 11" key="1">
    <citation type="submission" date="2019-01" db="EMBL/GenBank/DDBJ databases">
        <title>Sinorhodobacter populi sp. nov. isolated from the symptomatic bark tissue of Populus euramericana canker.</title>
        <authorList>
            <person name="Xu G."/>
        </authorList>
    </citation>
    <scope>NUCLEOTIDE SEQUENCE [LARGE SCALE GENOMIC DNA]</scope>
    <source>
        <strain evidence="10 11">SK2B-1</strain>
    </source>
</reference>
<dbReference type="GO" id="GO:0005829">
    <property type="term" value="C:cytosol"/>
    <property type="evidence" value="ECO:0007669"/>
    <property type="project" value="TreeGrafter"/>
</dbReference>
<keyword evidence="4 8" id="KW-0479">Metal-binding</keyword>
<name>A0A443JMC7_9RHOB</name>
<dbReference type="InterPro" id="IPR051607">
    <property type="entry name" value="Metallo-dep_hydrolases"/>
</dbReference>
<dbReference type="RefSeq" id="WP_128208443.1">
    <property type="nucleotide sequence ID" value="NZ_JBHRSO010000055.1"/>
</dbReference>
<gene>
    <name evidence="10" type="primary">guaD</name>
    <name evidence="10" type="ORF">D2T30_07970</name>
</gene>
<proteinExistence type="inferred from homology"/>
<evidence type="ECO:0000256" key="8">
    <source>
        <dbReference type="RuleBase" id="RU366009"/>
    </source>
</evidence>
<dbReference type="InterPro" id="IPR014311">
    <property type="entry name" value="Guanine_deaminase"/>
</dbReference>
<dbReference type="GO" id="GO:0006147">
    <property type="term" value="P:guanine catabolic process"/>
    <property type="evidence" value="ECO:0007669"/>
    <property type="project" value="UniProtKB-UniRule"/>
</dbReference>
<protein>
    <recommendedName>
        <fullName evidence="3 7">Guanine deaminase</fullName>
        <shortName evidence="8">Guanase</shortName>
        <ecNumber evidence="3 7">3.5.4.3</ecNumber>
    </recommendedName>
    <alternativeName>
        <fullName evidence="8">Guanine aminohydrolase</fullName>
    </alternativeName>
</protein>
<dbReference type="InterPro" id="IPR006680">
    <property type="entry name" value="Amidohydro-rel"/>
</dbReference>
<organism evidence="10 11">
    <name type="scientific">Paenirhodobacter populi</name>
    <dbReference type="NCBI Taxonomy" id="2306993"/>
    <lineage>
        <taxon>Bacteria</taxon>
        <taxon>Pseudomonadati</taxon>
        <taxon>Pseudomonadota</taxon>
        <taxon>Alphaproteobacteria</taxon>
        <taxon>Rhodobacterales</taxon>
        <taxon>Rhodobacter group</taxon>
        <taxon>Paenirhodobacter</taxon>
    </lineage>
</organism>
<comment type="function">
    <text evidence="8">Catalyzes the hydrolytic deamination of guanine, producing xanthine and ammonia.</text>
</comment>
<comment type="pathway">
    <text evidence="1 8">Purine metabolism; guanine degradation; xanthine from guanine: step 1/1.</text>
</comment>
<dbReference type="Pfam" id="PF01979">
    <property type="entry name" value="Amidohydro_1"/>
    <property type="match status" value="1"/>
</dbReference>
<dbReference type="PANTHER" id="PTHR11271">
    <property type="entry name" value="GUANINE DEAMINASE"/>
    <property type="match status" value="1"/>
</dbReference>
<evidence type="ECO:0000313" key="11">
    <source>
        <dbReference type="Proteomes" id="UP000284476"/>
    </source>
</evidence>
<dbReference type="Gene3D" id="3.20.20.140">
    <property type="entry name" value="Metal-dependent hydrolases"/>
    <property type="match status" value="1"/>
</dbReference>
<accession>A0A443JMC7</accession>
<evidence type="ECO:0000256" key="4">
    <source>
        <dbReference type="ARBA" id="ARBA00022723"/>
    </source>
</evidence>
<dbReference type="UniPathway" id="UPA00603">
    <property type="reaction ID" value="UER00660"/>
</dbReference>
<dbReference type="GO" id="GO:0008270">
    <property type="term" value="F:zinc ion binding"/>
    <property type="evidence" value="ECO:0007669"/>
    <property type="project" value="UniProtKB-UniRule"/>
</dbReference>
<keyword evidence="5 8" id="KW-0378">Hydrolase</keyword>
<dbReference type="NCBIfam" id="TIGR02967">
    <property type="entry name" value="guan_deamin"/>
    <property type="match status" value="1"/>
</dbReference>
<comment type="similarity">
    <text evidence="2 8">Belongs to the metallo-dependent hydrolases superfamily. ATZ/TRZ family.</text>
</comment>
<comment type="catalytic activity">
    <reaction evidence="8">
        <text>guanine + H2O + H(+) = xanthine + NH4(+)</text>
        <dbReference type="Rhea" id="RHEA:14665"/>
        <dbReference type="ChEBI" id="CHEBI:15377"/>
        <dbReference type="ChEBI" id="CHEBI:15378"/>
        <dbReference type="ChEBI" id="CHEBI:16235"/>
        <dbReference type="ChEBI" id="CHEBI:17712"/>
        <dbReference type="ChEBI" id="CHEBI:28938"/>
        <dbReference type="EC" id="3.5.4.3"/>
    </reaction>
</comment>
<reference evidence="10 11" key="2">
    <citation type="submission" date="2019-01" db="EMBL/GenBank/DDBJ databases">
        <authorList>
            <person name="Li Y."/>
        </authorList>
    </citation>
    <scope>NUCLEOTIDE SEQUENCE [LARGE SCALE GENOMIC DNA]</scope>
    <source>
        <strain evidence="10 11">SK2B-1</strain>
    </source>
</reference>
<evidence type="ECO:0000256" key="6">
    <source>
        <dbReference type="ARBA" id="ARBA00022833"/>
    </source>
</evidence>
<dbReference type="PANTHER" id="PTHR11271:SF6">
    <property type="entry name" value="GUANINE DEAMINASE"/>
    <property type="match status" value="1"/>
</dbReference>
<dbReference type="SUPFAM" id="SSF51338">
    <property type="entry name" value="Composite domain of metallo-dependent hydrolases"/>
    <property type="match status" value="2"/>
</dbReference>
<evidence type="ECO:0000256" key="1">
    <source>
        <dbReference type="ARBA" id="ARBA00004984"/>
    </source>
</evidence>
<evidence type="ECO:0000313" key="10">
    <source>
        <dbReference type="EMBL" id="RWR21660.1"/>
    </source>
</evidence>
<dbReference type="AlphaFoldDB" id="A0A443JMC7"/>
<dbReference type="EC" id="3.5.4.3" evidence="3 7"/>
<dbReference type="InterPro" id="IPR011059">
    <property type="entry name" value="Metal-dep_hydrolase_composite"/>
</dbReference>
<feature type="domain" description="Amidohydrolase-related" evidence="9">
    <location>
        <begin position="76"/>
        <end position="438"/>
    </location>
</feature>
<dbReference type="NCBIfam" id="NF006679">
    <property type="entry name" value="PRK09228.1"/>
    <property type="match status" value="1"/>
</dbReference>
<comment type="caution">
    <text evidence="10">The sequence shown here is derived from an EMBL/GenBank/DDBJ whole genome shotgun (WGS) entry which is preliminary data.</text>
</comment>
<dbReference type="EMBL" id="SAUZ01000008">
    <property type="protein sequence ID" value="RWR21660.1"/>
    <property type="molecule type" value="Genomic_DNA"/>
</dbReference>
<keyword evidence="6 8" id="KW-0862">Zinc</keyword>